<keyword evidence="4" id="KW-1185">Reference proteome</keyword>
<keyword evidence="2" id="KW-1133">Transmembrane helix</keyword>
<evidence type="ECO:0000313" key="4">
    <source>
        <dbReference type="Proteomes" id="UP000198683"/>
    </source>
</evidence>
<organism evidence="3 4">
    <name type="scientific">Nonomuraea maritima</name>
    <dbReference type="NCBI Taxonomy" id="683260"/>
    <lineage>
        <taxon>Bacteria</taxon>
        <taxon>Bacillati</taxon>
        <taxon>Actinomycetota</taxon>
        <taxon>Actinomycetes</taxon>
        <taxon>Streptosporangiales</taxon>
        <taxon>Streptosporangiaceae</taxon>
        <taxon>Nonomuraea</taxon>
    </lineage>
</organism>
<dbReference type="Proteomes" id="UP000198683">
    <property type="component" value="Unassembled WGS sequence"/>
</dbReference>
<feature type="transmembrane region" description="Helical" evidence="2">
    <location>
        <begin position="205"/>
        <end position="222"/>
    </location>
</feature>
<feature type="transmembrane region" description="Helical" evidence="2">
    <location>
        <begin position="243"/>
        <end position="270"/>
    </location>
</feature>
<keyword evidence="2" id="KW-0812">Transmembrane</keyword>
<dbReference type="EMBL" id="FNFB01000043">
    <property type="protein sequence ID" value="SDM18305.1"/>
    <property type="molecule type" value="Genomic_DNA"/>
</dbReference>
<feature type="compositionally biased region" description="Polar residues" evidence="1">
    <location>
        <begin position="325"/>
        <end position="340"/>
    </location>
</feature>
<keyword evidence="2" id="KW-0472">Membrane</keyword>
<evidence type="ECO:0000313" key="3">
    <source>
        <dbReference type="EMBL" id="SDM18305.1"/>
    </source>
</evidence>
<name>A0A1G9R793_9ACTN</name>
<evidence type="ECO:0000256" key="1">
    <source>
        <dbReference type="SAM" id="MobiDB-lite"/>
    </source>
</evidence>
<reference evidence="3 4" key="1">
    <citation type="submission" date="2016-10" db="EMBL/GenBank/DDBJ databases">
        <authorList>
            <person name="de Groot N.N."/>
        </authorList>
    </citation>
    <scope>NUCLEOTIDE SEQUENCE [LARGE SCALE GENOMIC DNA]</scope>
    <source>
        <strain evidence="3 4">CGMCC 4.5681</strain>
    </source>
</reference>
<feature type="transmembrane region" description="Helical" evidence="2">
    <location>
        <begin position="164"/>
        <end position="185"/>
    </location>
</feature>
<feature type="transmembrane region" description="Helical" evidence="2">
    <location>
        <begin position="47"/>
        <end position="67"/>
    </location>
</feature>
<evidence type="ECO:0000256" key="2">
    <source>
        <dbReference type="SAM" id="Phobius"/>
    </source>
</evidence>
<feature type="transmembrane region" description="Helical" evidence="2">
    <location>
        <begin position="9"/>
        <end position="27"/>
    </location>
</feature>
<protein>
    <submittedName>
        <fullName evidence="3">Uncharacterized protein</fullName>
    </submittedName>
</protein>
<sequence>MRAEASRRWPYVAAVWTSVYGVAHVWWLTGPGAASAPPEEKFSPGRWAAVTLAFIAAAVCSAIAAGVRHHWPAPARWVLVALAWVVGAGLIAYSYMLAISLATLLFDQVDHWGSLLTRAAGATAGVLTVACAVAEQRRVRQACSYCARVHGRSPERRTDPTPRWAYVAAYVAIAGCTARVSVLVLDSVTARTPLPFALGSSFGNFVVLLTLAGTLLPLALVHRFGRIWPRWVVLLAGRDVPRWLVLGPALSVGAGMAGYFGVAGMTAWLLGRGNLDQAPVWKVSMEMFGYTSWGLGLLAAAMSYYALTRPNCPSPNRTDIPVSSRARSTRSGMRSSNSTS</sequence>
<feature type="transmembrane region" description="Helical" evidence="2">
    <location>
        <begin position="112"/>
        <end position="134"/>
    </location>
</feature>
<feature type="transmembrane region" description="Helical" evidence="2">
    <location>
        <begin position="79"/>
        <end position="106"/>
    </location>
</feature>
<accession>A0A1G9R793</accession>
<dbReference type="AlphaFoldDB" id="A0A1G9R793"/>
<dbReference type="STRING" id="683260.SAMN05421874_14315"/>
<feature type="region of interest" description="Disordered" evidence="1">
    <location>
        <begin position="316"/>
        <end position="340"/>
    </location>
</feature>
<feature type="transmembrane region" description="Helical" evidence="2">
    <location>
        <begin position="290"/>
        <end position="307"/>
    </location>
</feature>
<proteinExistence type="predicted"/>
<gene>
    <name evidence="3" type="ORF">SAMN05421874_14315</name>
</gene>